<accession>A0A286GUB7</accession>
<feature type="transmembrane region" description="Helical" evidence="1">
    <location>
        <begin position="213"/>
        <end position="235"/>
    </location>
</feature>
<dbReference type="AlphaFoldDB" id="A0A286GUB7"/>
<feature type="transmembrane region" description="Helical" evidence="1">
    <location>
        <begin position="130"/>
        <end position="152"/>
    </location>
</feature>
<name>A0A286GUB7_9ACTN</name>
<organism evidence="2 3">
    <name type="scientific">Blastococcus haudaquaticus</name>
    <dbReference type="NCBI Taxonomy" id="1938745"/>
    <lineage>
        <taxon>Bacteria</taxon>
        <taxon>Bacillati</taxon>
        <taxon>Actinomycetota</taxon>
        <taxon>Actinomycetes</taxon>
        <taxon>Geodermatophilales</taxon>
        <taxon>Geodermatophilaceae</taxon>
        <taxon>Blastococcus</taxon>
    </lineage>
</organism>
<protein>
    <submittedName>
        <fullName evidence="2">Uncharacterized protein</fullName>
    </submittedName>
</protein>
<feature type="transmembrane region" description="Helical" evidence="1">
    <location>
        <begin position="189"/>
        <end position="207"/>
    </location>
</feature>
<keyword evidence="1" id="KW-0812">Transmembrane</keyword>
<feature type="transmembrane region" description="Helical" evidence="1">
    <location>
        <begin position="99"/>
        <end position="118"/>
    </location>
</feature>
<dbReference type="Proteomes" id="UP000219482">
    <property type="component" value="Unassembled WGS sequence"/>
</dbReference>
<feature type="transmembrane region" description="Helical" evidence="1">
    <location>
        <begin position="73"/>
        <end position="93"/>
    </location>
</feature>
<keyword evidence="1" id="KW-0472">Membrane</keyword>
<keyword evidence="3" id="KW-1185">Reference proteome</keyword>
<sequence>MDVGIRPRSDDVARLPRQAGDVLTTATAPATAVPAPPGPRPVPPWVLGIVVVVLGAGVGALTEYLQGALDDPWAMWANSVAAWCVPAFAIGALAVRLPIAAAAGIATELLLVTAYYVTQSAQGVPHATSTAIGWALAAVVAGVVFGVAGAWWRGREPRRAVGGAALLAGVLVSEGLFRAVHFPWQGDSGVIMAGVGLVVAAVLGRSWGQRLAVVGLLVLVVPLGLLGIEGVNWLFAAW</sequence>
<dbReference type="InterPro" id="IPR045393">
    <property type="entry name" value="DUF6518"/>
</dbReference>
<evidence type="ECO:0000313" key="2">
    <source>
        <dbReference type="EMBL" id="SOD98584.1"/>
    </source>
</evidence>
<evidence type="ECO:0000313" key="3">
    <source>
        <dbReference type="Proteomes" id="UP000219482"/>
    </source>
</evidence>
<feature type="transmembrane region" description="Helical" evidence="1">
    <location>
        <begin position="42"/>
        <end position="61"/>
    </location>
</feature>
<gene>
    <name evidence="2" type="ORF">SAMN06272739_1963</name>
</gene>
<dbReference type="Pfam" id="PF20128">
    <property type="entry name" value="DUF6518"/>
    <property type="match status" value="1"/>
</dbReference>
<reference evidence="3" key="1">
    <citation type="submission" date="2017-09" db="EMBL/GenBank/DDBJ databases">
        <authorList>
            <person name="Varghese N."/>
            <person name="Submissions S."/>
        </authorList>
    </citation>
    <scope>NUCLEOTIDE SEQUENCE [LARGE SCALE GENOMIC DNA]</scope>
    <source>
        <strain evidence="3">DSM 44270</strain>
    </source>
</reference>
<feature type="transmembrane region" description="Helical" evidence="1">
    <location>
        <begin position="158"/>
        <end position="177"/>
    </location>
</feature>
<keyword evidence="1" id="KW-1133">Transmembrane helix</keyword>
<evidence type="ECO:0000256" key="1">
    <source>
        <dbReference type="SAM" id="Phobius"/>
    </source>
</evidence>
<proteinExistence type="predicted"/>
<dbReference type="EMBL" id="OCNK01000002">
    <property type="protein sequence ID" value="SOD98584.1"/>
    <property type="molecule type" value="Genomic_DNA"/>
</dbReference>